<dbReference type="EMBL" id="JAAZON010000118">
    <property type="protein sequence ID" value="NMC62116.1"/>
    <property type="molecule type" value="Genomic_DNA"/>
</dbReference>
<accession>A0A7X9FQ07</accession>
<protein>
    <submittedName>
        <fullName evidence="1">Uncharacterized protein</fullName>
    </submittedName>
</protein>
<name>A0A7X9FQ07_9DELT</name>
<comment type="caution">
    <text evidence="1">The sequence shown here is derived from an EMBL/GenBank/DDBJ whole genome shotgun (WGS) entry which is preliminary data.</text>
</comment>
<dbReference type="Proteomes" id="UP000524246">
    <property type="component" value="Unassembled WGS sequence"/>
</dbReference>
<evidence type="ECO:0000313" key="2">
    <source>
        <dbReference type="Proteomes" id="UP000524246"/>
    </source>
</evidence>
<evidence type="ECO:0000313" key="1">
    <source>
        <dbReference type="EMBL" id="NMC62116.1"/>
    </source>
</evidence>
<organism evidence="1 2">
    <name type="scientific">SAR324 cluster bacterium</name>
    <dbReference type="NCBI Taxonomy" id="2024889"/>
    <lineage>
        <taxon>Bacteria</taxon>
        <taxon>Deltaproteobacteria</taxon>
        <taxon>SAR324 cluster</taxon>
    </lineage>
</organism>
<proteinExistence type="predicted"/>
<dbReference type="AlphaFoldDB" id="A0A7X9FQ07"/>
<gene>
    <name evidence="1" type="ORF">GYA55_03010</name>
</gene>
<sequence>MRLNYLFKYPFFVFAIILLCTEIAKATDVYLGEEWGYEIHGKTLYVLGGDIYNNSSYRSGSLQVQYWALPRKFDGKSQKGYKMGTYNVRRPIDGGQALLNVSGRVRYYRPASGRWWVSIILCEWNGSRWVARSWLTYGSRKRF</sequence>
<reference evidence="1 2" key="1">
    <citation type="journal article" date="2020" name="Biotechnol. Biofuels">
        <title>New insights from the biogas microbiome by comprehensive genome-resolved metagenomics of nearly 1600 species originating from multiple anaerobic digesters.</title>
        <authorList>
            <person name="Campanaro S."/>
            <person name="Treu L."/>
            <person name="Rodriguez-R L.M."/>
            <person name="Kovalovszki A."/>
            <person name="Ziels R.M."/>
            <person name="Maus I."/>
            <person name="Zhu X."/>
            <person name="Kougias P.G."/>
            <person name="Basile A."/>
            <person name="Luo G."/>
            <person name="Schluter A."/>
            <person name="Konstantinidis K.T."/>
            <person name="Angelidaki I."/>
        </authorList>
    </citation>
    <scope>NUCLEOTIDE SEQUENCE [LARGE SCALE GENOMIC DNA]</scope>
    <source>
        <strain evidence="1">AS27yjCOA_65</strain>
    </source>
</reference>